<evidence type="ECO:0000256" key="1">
    <source>
        <dbReference type="SAM" id="MobiDB-lite"/>
    </source>
</evidence>
<evidence type="ECO:0000256" key="2">
    <source>
        <dbReference type="SAM" id="Phobius"/>
    </source>
</evidence>
<feature type="region of interest" description="Disordered" evidence="1">
    <location>
        <begin position="1"/>
        <end position="61"/>
    </location>
</feature>
<organism evidence="3 4">
    <name type="scientific">Angustibacter aerolatus</name>
    <dbReference type="NCBI Taxonomy" id="1162965"/>
    <lineage>
        <taxon>Bacteria</taxon>
        <taxon>Bacillati</taxon>
        <taxon>Actinomycetota</taxon>
        <taxon>Actinomycetes</taxon>
        <taxon>Kineosporiales</taxon>
        <taxon>Kineosporiaceae</taxon>
    </lineage>
</organism>
<keyword evidence="2" id="KW-1133">Transmembrane helix</keyword>
<keyword evidence="4" id="KW-1185">Reference proteome</keyword>
<dbReference type="Proteomes" id="UP001157017">
    <property type="component" value="Unassembled WGS sequence"/>
</dbReference>
<dbReference type="EMBL" id="BSUZ01000001">
    <property type="protein sequence ID" value="GMA89028.1"/>
    <property type="molecule type" value="Genomic_DNA"/>
</dbReference>
<feature type="compositionally biased region" description="Basic and acidic residues" evidence="1">
    <location>
        <begin position="52"/>
        <end position="61"/>
    </location>
</feature>
<proteinExistence type="predicted"/>
<protein>
    <recommendedName>
        <fullName evidence="5">Gram-positive cocci surface proteins LPxTG domain-containing protein</fullName>
    </recommendedName>
</protein>
<dbReference type="NCBIfam" id="TIGR01167">
    <property type="entry name" value="LPXTG_anchor"/>
    <property type="match status" value="1"/>
</dbReference>
<keyword evidence="2" id="KW-0812">Transmembrane</keyword>
<reference evidence="4" key="1">
    <citation type="journal article" date="2019" name="Int. J. Syst. Evol. Microbiol.">
        <title>The Global Catalogue of Microorganisms (GCM) 10K type strain sequencing project: providing services to taxonomists for standard genome sequencing and annotation.</title>
        <authorList>
            <consortium name="The Broad Institute Genomics Platform"/>
            <consortium name="The Broad Institute Genome Sequencing Center for Infectious Disease"/>
            <person name="Wu L."/>
            <person name="Ma J."/>
        </authorList>
    </citation>
    <scope>NUCLEOTIDE SEQUENCE [LARGE SCALE GENOMIC DNA]</scope>
    <source>
        <strain evidence="4">NBRC 108730</strain>
    </source>
</reference>
<name>A0ABQ6JNS4_9ACTN</name>
<comment type="caution">
    <text evidence="3">The sequence shown here is derived from an EMBL/GenBank/DDBJ whole genome shotgun (WGS) entry which is preliminary data.</text>
</comment>
<evidence type="ECO:0008006" key="5">
    <source>
        <dbReference type="Google" id="ProtNLM"/>
    </source>
</evidence>
<feature type="transmembrane region" description="Helical" evidence="2">
    <location>
        <begin position="130"/>
        <end position="149"/>
    </location>
</feature>
<evidence type="ECO:0000313" key="4">
    <source>
        <dbReference type="Proteomes" id="UP001157017"/>
    </source>
</evidence>
<feature type="compositionally biased region" description="Low complexity" evidence="1">
    <location>
        <begin position="15"/>
        <end position="47"/>
    </location>
</feature>
<evidence type="ECO:0000313" key="3">
    <source>
        <dbReference type="EMBL" id="GMA89028.1"/>
    </source>
</evidence>
<feature type="region of interest" description="Disordered" evidence="1">
    <location>
        <begin position="73"/>
        <end position="130"/>
    </location>
</feature>
<keyword evidence="2" id="KW-0472">Membrane</keyword>
<feature type="compositionally biased region" description="Basic and acidic residues" evidence="1">
    <location>
        <begin position="73"/>
        <end position="92"/>
    </location>
</feature>
<accession>A0ABQ6JNS4</accession>
<sequence>MAPPAAPAEPRPKPTTRTTTPAPRTSSTTHRSTTTTRPTTSSAPRTSSLVHPPERGQVDDATRVLHDLGVRLVDDPWRDDHDGADHLHERRGCSGCDVRTPGDADTTDPADDPGALASEPVSSDGGTPTGALVALGLVLVVGGAGAVVARRRRSG</sequence>
<gene>
    <name evidence="3" type="ORF">GCM10025868_42780</name>
</gene>